<dbReference type="Proteomes" id="UP001140094">
    <property type="component" value="Unassembled WGS sequence"/>
</dbReference>
<comment type="similarity">
    <text evidence="2">Belongs to the SNF7 family.</text>
</comment>
<feature type="coiled-coil region" evidence="6">
    <location>
        <begin position="150"/>
        <end position="177"/>
    </location>
</feature>
<evidence type="ECO:0000256" key="3">
    <source>
        <dbReference type="ARBA" id="ARBA00022753"/>
    </source>
</evidence>
<sequence>MNLFFNKKPKTTPKDAIILLRENVSMLEKRETHLKAKYETEEKNARANVTRNKRAAVLSLKRMRMLREEMERLGGSRMSLEAQVMAIEGANVNLETMKAMKKGTEAMKGIHKDLDIDKVDQTMDDIRDQMDLANEVSEAISRPEMFGVDLDDDELNAELEELEQEELDKQLLRAEKAPIALPSASGVSAQEANLSAHQHHLMQANRTPVSLPNAPTTAVSQAPQQQPAATESEDELEELSKQMRIAS</sequence>
<dbReference type="GO" id="GO:0006900">
    <property type="term" value="P:vesicle budding from membrane"/>
    <property type="evidence" value="ECO:0007669"/>
    <property type="project" value="TreeGrafter"/>
</dbReference>
<evidence type="ECO:0000256" key="7">
    <source>
        <dbReference type="SAM" id="MobiDB-lite"/>
    </source>
</evidence>
<evidence type="ECO:0000256" key="6">
    <source>
        <dbReference type="SAM" id="Coils"/>
    </source>
</evidence>
<keyword evidence="9" id="KW-1185">Reference proteome</keyword>
<dbReference type="PANTHER" id="PTHR22761:SF10">
    <property type="entry name" value="GH13992P"/>
    <property type="match status" value="1"/>
</dbReference>
<dbReference type="GO" id="GO:0005771">
    <property type="term" value="C:multivesicular body"/>
    <property type="evidence" value="ECO:0007669"/>
    <property type="project" value="TreeGrafter"/>
</dbReference>
<comment type="caution">
    <text evidence="8">The sequence shown here is derived from an EMBL/GenBank/DDBJ whole genome shotgun (WGS) entry which is preliminary data.</text>
</comment>
<feature type="region of interest" description="Disordered" evidence="7">
    <location>
        <begin position="198"/>
        <end position="247"/>
    </location>
</feature>
<dbReference type="GO" id="GO:0009898">
    <property type="term" value="C:cytoplasmic side of plasma membrane"/>
    <property type="evidence" value="ECO:0007669"/>
    <property type="project" value="TreeGrafter"/>
</dbReference>
<evidence type="ECO:0000256" key="4">
    <source>
        <dbReference type="ARBA" id="ARBA00040017"/>
    </source>
</evidence>
<proteinExistence type="inferred from homology"/>
<protein>
    <recommendedName>
        <fullName evidence="4">Vacuolar-sorting protein SNF7</fullName>
    </recommendedName>
    <alternativeName>
        <fullName evidence="5">Vacuolar protein-sorting-associated protein 32</fullName>
    </alternativeName>
</protein>
<evidence type="ECO:0000256" key="1">
    <source>
        <dbReference type="ARBA" id="ARBA00004177"/>
    </source>
</evidence>
<keyword evidence="6" id="KW-0175">Coiled coil</keyword>
<dbReference type="GO" id="GO:0032511">
    <property type="term" value="P:late endosome to vacuole transport via multivesicular body sorting pathway"/>
    <property type="evidence" value="ECO:0007669"/>
    <property type="project" value="TreeGrafter"/>
</dbReference>
<gene>
    <name evidence="8" type="primary">SNF7</name>
    <name evidence="8" type="ORF">H4R20_000551</name>
</gene>
<name>A0A9W8HZ07_9FUNG</name>
<dbReference type="AlphaFoldDB" id="A0A9W8HZ07"/>
<dbReference type="EMBL" id="JANBUO010000018">
    <property type="protein sequence ID" value="KAJ2808906.1"/>
    <property type="molecule type" value="Genomic_DNA"/>
</dbReference>
<evidence type="ECO:0000313" key="9">
    <source>
        <dbReference type="Proteomes" id="UP001140094"/>
    </source>
</evidence>
<dbReference type="Pfam" id="PF03357">
    <property type="entry name" value="Snf7"/>
    <property type="match status" value="1"/>
</dbReference>
<feature type="compositionally biased region" description="Low complexity" evidence="7">
    <location>
        <begin position="214"/>
        <end position="230"/>
    </location>
</feature>
<accession>A0A9W8HZ07</accession>
<dbReference type="PANTHER" id="PTHR22761">
    <property type="entry name" value="CHARGED MULTIVESICULAR BODY PROTEIN"/>
    <property type="match status" value="1"/>
</dbReference>
<organism evidence="8 9">
    <name type="scientific">Coemansia guatemalensis</name>
    <dbReference type="NCBI Taxonomy" id="2761395"/>
    <lineage>
        <taxon>Eukaryota</taxon>
        <taxon>Fungi</taxon>
        <taxon>Fungi incertae sedis</taxon>
        <taxon>Zoopagomycota</taxon>
        <taxon>Kickxellomycotina</taxon>
        <taxon>Kickxellomycetes</taxon>
        <taxon>Kickxellales</taxon>
        <taxon>Kickxellaceae</taxon>
        <taxon>Coemansia</taxon>
    </lineage>
</organism>
<keyword evidence="3" id="KW-0967">Endosome</keyword>
<evidence type="ECO:0000256" key="2">
    <source>
        <dbReference type="ARBA" id="ARBA00006190"/>
    </source>
</evidence>
<dbReference type="Gene3D" id="1.10.287.1060">
    <property type="entry name" value="ESAT-6-like"/>
    <property type="match status" value="1"/>
</dbReference>
<dbReference type="GO" id="GO:0000815">
    <property type="term" value="C:ESCRT III complex"/>
    <property type="evidence" value="ECO:0007669"/>
    <property type="project" value="TreeGrafter"/>
</dbReference>
<evidence type="ECO:0000256" key="5">
    <source>
        <dbReference type="ARBA" id="ARBA00042586"/>
    </source>
</evidence>
<dbReference type="OrthoDB" id="5592979at2759"/>
<evidence type="ECO:0000313" key="8">
    <source>
        <dbReference type="EMBL" id="KAJ2808906.1"/>
    </source>
</evidence>
<comment type="subcellular location">
    <subcellularLocation>
        <location evidence="1">Endosome</location>
    </subcellularLocation>
</comment>
<dbReference type="Gene3D" id="6.10.250.1710">
    <property type="match status" value="1"/>
</dbReference>
<dbReference type="InterPro" id="IPR005024">
    <property type="entry name" value="Snf7_fam"/>
</dbReference>
<reference evidence="8" key="1">
    <citation type="submission" date="2022-07" db="EMBL/GenBank/DDBJ databases">
        <title>Phylogenomic reconstructions and comparative analyses of Kickxellomycotina fungi.</title>
        <authorList>
            <person name="Reynolds N.K."/>
            <person name="Stajich J.E."/>
            <person name="Barry K."/>
            <person name="Grigoriev I.V."/>
            <person name="Crous P."/>
            <person name="Smith M.E."/>
        </authorList>
    </citation>
    <scope>NUCLEOTIDE SEQUENCE</scope>
    <source>
        <strain evidence="8">NRRL 1565</strain>
    </source>
</reference>